<dbReference type="PANTHER" id="PTHR43115:SF4">
    <property type="entry name" value="DEHYDROGENASE_REDUCTASE SDR FAMILY MEMBER 11"/>
    <property type="match status" value="1"/>
</dbReference>
<dbReference type="EMBL" id="QDEB01054044">
    <property type="protein sequence ID" value="RZC37291.1"/>
    <property type="molecule type" value="Genomic_DNA"/>
</dbReference>
<reference evidence="3 4" key="1">
    <citation type="submission" date="2017-03" db="EMBL/GenBank/DDBJ databases">
        <title>Genome of the blue death feigning beetle - Asbolus verrucosus.</title>
        <authorList>
            <person name="Rider S.D."/>
        </authorList>
    </citation>
    <scope>NUCLEOTIDE SEQUENCE [LARGE SCALE GENOMIC DNA]</scope>
    <source>
        <strain evidence="3">Butters</strain>
        <tissue evidence="3">Head and leg muscle</tissue>
    </source>
</reference>
<dbReference type="PROSITE" id="PS00061">
    <property type="entry name" value="ADH_SHORT"/>
    <property type="match status" value="1"/>
</dbReference>
<evidence type="ECO:0000313" key="3">
    <source>
        <dbReference type="EMBL" id="RZC37291.1"/>
    </source>
</evidence>
<keyword evidence="2" id="KW-0560">Oxidoreductase</keyword>
<dbReference type="AlphaFoldDB" id="A0A482VWG2"/>
<dbReference type="PRINTS" id="PR00080">
    <property type="entry name" value="SDRFAMILY"/>
</dbReference>
<dbReference type="InterPro" id="IPR036291">
    <property type="entry name" value="NAD(P)-bd_dom_sf"/>
</dbReference>
<comment type="caution">
    <text evidence="3">The sequence shown here is derived from an EMBL/GenBank/DDBJ whole genome shotgun (WGS) entry which is preliminary data.</text>
</comment>
<sequence length="664" mass="73304">MERWEGKVAIVTGASSGIGAAISKALVQKGLKVIGLARRVERVEELACSLADQPGELFAVACDVTKEDNILEAFKWITDNVGPVHILINNAGLTKPTSLTDGSTEQWQQVFDVNVMALCICTRETIRIMKEYDINGHIVHMNSTAGHQVPNLPNFNVYPASKFAVTALTETLRQELNHERLKIKITVAGLARRIDRLQELASSLEEAPGLLYPLRCDITNEDSILRSFKWIMDNVGPVHILINNAGLSRQTNLTEGATDDWRRVFDVNVMALCICTREAVKIMRENNIAGHIIHMNSVAGHYVPNMPEPTFNVYPASKFAVTALTESLRQELRFQKSPIKITSISPGLVKSEVSDGLQDDGGKEVLPEMPALRPDDVADGVLYVLSTGPHVQVMYWSLRLSGKLSHAKDSHNKMERWEGKVAIVTGASAGIGPAVIKILVEKGLKVIGLARLTHRIQEYANNLTNAPGQLFALKCDIAKEDDILKSFKWVTEKVGPVHILINNAGVNRTTTLTDGTTKEWRRVFNVNVMALCICTREAIKIMKRYNISGHIIHMNSVTGHRVPNMPEPTLNVYPASKFAVTALTESLRQELRYCKSKIKVTSISPGLVRAEFQEGFPDDDVKAALNEIPALKPEDIAEAIIYVLSTGPNVQVHELTVHPLGELL</sequence>
<dbReference type="InterPro" id="IPR020904">
    <property type="entry name" value="Sc_DH/Rdtase_CS"/>
</dbReference>
<dbReference type="Gene3D" id="3.40.50.720">
    <property type="entry name" value="NAD(P)-binding Rossmann-like Domain"/>
    <property type="match status" value="3"/>
</dbReference>
<name>A0A482VWG2_ASBVE</name>
<comment type="similarity">
    <text evidence="1">Belongs to the short-chain dehydrogenases/reductases (SDR) family.</text>
</comment>
<organism evidence="3 4">
    <name type="scientific">Asbolus verrucosus</name>
    <name type="common">Desert ironclad beetle</name>
    <dbReference type="NCBI Taxonomy" id="1661398"/>
    <lineage>
        <taxon>Eukaryota</taxon>
        <taxon>Metazoa</taxon>
        <taxon>Ecdysozoa</taxon>
        <taxon>Arthropoda</taxon>
        <taxon>Hexapoda</taxon>
        <taxon>Insecta</taxon>
        <taxon>Pterygota</taxon>
        <taxon>Neoptera</taxon>
        <taxon>Endopterygota</taxon>
        <taxon>Coleoptera</taxon>
        <taxon>Polyphaga</taxon>
        <taxon>Cucujiformia</taxon>
        <taxon>Tenebrionidae</taxon>
        <taxon>Pimeliinae</taxon>
        <taxon>Asbolus</taxon>
    </lineage>
</organism>
<protein>
    <submittedName>
        <fullName evidence="3">Dehydrogenase/reductase SDR family member 11-like</fullName>
    </submittedName>
</protein>
<evidence type="ECO:0000256" key="2">
    <source>
        <dbReference type="ARBA" id="ARBA00023002"/>
    </source>
</evidence>
<dbReference type="FunFam" id="3.40.50.720:FF:000047">
    <property type="entry name" value="NADP-dependent L-serine/L-allo-threonine dehydrogenase"/>
    <property type="match status" value="3"/>
</dbReference>
<accession>A0A482VWG2</accession>
<gene>
    <name evidence="3" type="ORF">BDFB_006129</name>
</gene>
<dbReference type="STRING" id="1661398.A0A482VWG2"/>
<keyword evidence="4" id="KW-1185">Reference proteome</keyword>
<dbReference type="PANTHER" id="PTHR43115">
    <property type="entry name" value="DEHYDROGENASE/REDUCTASE SDR FAMILY MEMBER 11"/>
    <property type="match status" value="1"/>
</dbReference>
<proteinExistence type="inferred from homology"/>
<dbReference type="Pfam" id="PF13561">
    <property type="entry name" value="adh_short_C2"/>
    <property type="match status" value="1"/>
</dbReference>
<dbReference type="Proteomes" id="UP000292052">
    <property type="component" value="Unassembled WGS sequence"/>
</dbReference>
<dbReference type="OrthoDB" id="1933717at2759"/>
<evidence type="ECO:0000256" key="1">
    <source>
        <dbReference type="ARBA" id="ARBA00006484"/>
    </source>
</evidence>
<dbReference type="PRINTS" id="PR00081">
    <property type="entry name" value="GDHRDH"/>
</dbReference>
<evidence type="ECO:0000313" key="4">
    <source>
        <dbReference type="Proteomes" id="UP000292052"/>
    </source>
</evidence>
<dbReference type="InterPro" id="IPR002347">
    <property type="entry name" value="SDR_fam"/>
</dbReference>
<dbReference type="SUPFAM" id="SSF51735">
    <property type="entry name" value="NAD(P)-binding Rossmann-fold domains"/>
    <property type="match status" value="3"/>
</dbReference>
<dbReference type="Pfam" id="PF00106">
    <property type="entry name" value="adh_short"/>
    <property type="match status" value="2"/>
</dbReference>
<dbReference type="GO" id="GO:0016616">
    <property type="term" value="F:oxidoreductase activity, acting on the CH-OH group of donors, NAD or NADP as acceptor"/>
    <property type="evidence" value="ECO:0007669"/>
    <property type="project" value="UniProtKB-ARBA"/>
</dbReference>